<evidence type="ECO:0000259" key="3">
    <source>
        <dbReference type="PROSITE" id="PS50158"/>
    </source>
</evidence>
<dbReference type="InterPro" id="IPR036875">
    <property type="entry name" value="Znf_CCHC_sf"/>
</dbReference>
<feature type="domain" description="CCHC-type" evidence="3">
    <location>
        <begin position="330"/>
        <end position="345"/>
    </location>
</feature>
<dbReference type="PANTHER" id="PTHR46609">
    <property type="entry name" value="EXONUCLEASE, PHAGE-TYPE/RECB, C-TERMINAL DOMAIN-CONTAINING PROTEIN"/>
    <property type="match status" value="1"/>
</dbReference>
<dbReference type="InterPro" id="IPR011335">
    <property type="entry name" value="Restrct_endonuc-II-like"/>
</dbReference>
<feature type="compositionally biased region" description="Polar residues" evidence="2">
    <location>
        <begin position="144"/>
        <end position="153"/>
    </location>
</feature>
<gene>
    <name evidence="4" type="ORF">CEUSTIGMA_g6366.t1</name>
</gene>
<keyword evidence="1" id="KW-0863">Zinc-finger</keyword>
<dbReference type="SUPFAM" id="SSF57756">
    <property type="entry name" value="Retrovirus zinc finger-like domains"/>
    <property type="match status" value="1"/>
</dbReference>
<dbReference type="InterPro" id="IPR051703">
    <property type="entry name" value="NF-kappa-B_Signaling_Reg"/>
</dbReference>
<evidence type="ECO:0000313" key="5">
    <source>
        <dbReference type="Proteomes" id="UP000232323"/>
    </source>
</evidence>
<dbReference type="GO" id="GO:0006281">
    <property type="term" value="P:DNA repair"/>
    <property type="evidence" value="ECO:0007669"/>
    <property type="project" value="UniProtKB-ARBA"/>
</dbReference>
<name>A0A250X780_9CHLO</name>
<dbReference type="Proteomes" id="UP000232323">
    <property type="component" value="Unassembled WGS sequence"/>
</dbReference>
<sequence>MMHRIGLSRTLCPWRTHTQLLPHVSYIRSFIQASCKAQNQLSDLSEDEAVERPVKRKSKAQNVPNDIEEPTLEEKEQSIDKLHADALKSRSYPHDSESMSSELQTIPASVLSSETVSAQDSMPVMEADDQEGKPSSTNDDLTAMIPTQDNSAPTARATGPSVTSHRFKGCSYCDSSDHRLQQCPLRPSVSTLDRSPVSESPEQPIVPSASYATNSTSQKDLLEMNQRSLRLRGVVSVRRGLSQPFRQAAPSLVAGEHSSAARNGDTATWGGRVALQSVPWAGAYAGQSSSWAPAGSAVQLELEAQSPSSFQPGPLTASSATNASSQSQVCFKCGEPGHWASNCTKSYYNMRRQPFRPPAVSQLKQPAELHLSSLSPLGLPMLLEEPGKIQESPSSSMLTAQDGSTECYVHSVHDSALQCSTTALCEVSAGSGSSAPLRESAVTNVLTTAAVRTMVAVDQRSSTWLLARGDRLTASSFLMVTGISPYSNGRGCSRHDFFYEKVGIVKKLPNIAMLNGQRKEPIALQEYCLSAGGAQVASCGFVAYEPLGTWAYPADVMSDETTSLSNDLMQNNLLSSRAWLGGSPDGLVLTSEGSFEWILKVPTRS</sequence>
<keyword evidence="5" id="KW-1185">Reference proteome</keyword>
<keyword evidence="1" id="KW-0862">Zinc</keyword>
<evidence type="ECO:0000313" key="4">
    <source>
        <dbReference type="EMBL" id="GAX78927.1"/>
    </source>
</evidence>
<proteinExistence type="predicted"/>
<organism evidence="4 5">
    <name type="scientific">Chlamydomonas eustigma</name>
    <dbReference type="NCBI Taxonomy" id="1157962"/>
    <lineage>
        <taxon>Eukaryota</taxon>
        <taxon>Viridiplantae</taxon>
        <taxon>Chlorophyta</taxon>
        <taxon>core chlorophytes</taxon>
        <taxon>Chlorophyceae</taxon>
        <taxon>CS clade</taxon>
        <taxon>Chlamydomonadales</taxon>
        <taxon>Chlamydomonadaceae</taxon>
        <taxon>Chlamydomonas</taxon>
    </lineage>
</organism>
<dbReference type="PANTHER" id="PTHR46609:SF6">
    <property type="entry name" value="EXONUCLEASE, PHAGE-TYPE_RECB, C-TERMINAL DOMAIN-CONTAINING PROTEIN-RELATED"/>
    <property type="match status" value="1"/>
</dbReference>
<dbReference type="InterPro" id="IPR001878">
    <property type="entry name" value="Znf_CCHC"/>
</dbReference>
<comment type="caution">
    <text evidence="4">The sequence shown here is derived from an EMBL/GenBank/DDBJ whole genome shotgun (WGS) entry which is preliminary data.</text>
</comment>
<keyword evidence="1" id="KW-0479">Metal-binding</keyword>
<feature type="region of interest" description="Disordered" evidence="2">
    <location>
        <begin position="144"/>
        <end position="165"/>
    </location>
</feature>
<evidence type="ECO:0000256" key="2">
    <source>
        <dbReference type="SAM" id="MobiDB-lite"/>
    </source>
</evidence>
<accession>A0A250X780</accession>
<feature type="compositionally biased region" description="Polar residues" evidence="2">
    <location>
        <begin position="188"/>
        <end position="201"/>
    </location>
</feature>
<dbReference type="EMBL" id="BEGY01000037">
    <property type="protein sequence ID" value="GAX78927.1"/>
    <property type="molecule type" value="Genomic_DNA"/>
</dbReference>
<dbReference type="GO" id="GO:0008270">
    <property type="term" value="F:zinc ion binding"/>
    <property type="evidence" value="ECO:0007669"/>
    <property type="project" value="UniProtKB-KW"/>
</dbReference>
<evidence type="ECO:0000256" key="1">
    <source>
        <dbReference type="PROSITE-ProRule" id="PRU00047"/>
    </source>
</evidence>
<protein>
    <recommendedName>
        <fullName evidence="3">CCHC-type domain-containing protein</fullName>
    </recommendedName>
</protein>
<dbReference type="SUPFAM" id="SSF52980">
    <property type="entry name" value="Restriction endonuclease-like"/>
    <property type="match status" value="1"/>
</dbReference>
<dbReference type="AlphaFoldDB" id="A0A250X780"/>
<dbReference type="Pfam" id="PF00098">
    <property type="entry name" value="zf-CCHC"/>
    <property type="match status" value="1"/>
</dbReference>
<dbReference type="SMART" id="SM00343">
    <property type="entry name" value="ZnF_C2HC"/>
    <property type="match status" value="2"/>
</dbReference>
<dbReference type="PROSITE" id="PS50158">
    <property type="entry name" value="ZF_CCHC"/>
    <property type="match status" value="1"/>
</dbReference>
<dbReference type="Gene3D" id="4.10.60.10">
    <property type="entry name" value="Zinc finger, CCHC-type"/>
    <property type="match status" value="1"/>
</dbReference>
<dbReference type="InterPro" id="IPR011604">
    <property type="entry name" value="PDDEXK-like_dom_sf"/>
</dbReference>
<feature type="region of interest" description="Disordered" evidence="2">
    <location>
        <begin position="41"/>
        <end position="77"/>
    </location>
</feature>
<dbReference type="GO" id="GO:0003676">
    <property type="term" value="F:nucleic acid binding"/>
    <property type="evidence" value="ECO:0007669"/>
    <property type="project" value="InterPro"/>
</dbReference>
<reference evidence="4 5" key="1">
    <citation type="submission" date="2017-08" db="EMBL/GenBank/DDBJ databases">
        <title>Acidophilic green algal genome provides insights into adaptation to an acidic environment.</title>
        <authorList>
            <person name="Hirooka S."/>
            <person name="Hirose Y."/>
            <person name="Kanesaki Y."/>
            <person name="Higuchi S."/>
            <person name="Fujiwara T."/>
            <person name="Onuma R."/>
            <person name="Era A."/>
            <person name="Ohbayashi R."/>
            <person name="Uzuka A."/>
            <person name="Nozaki H."/>
            <person name="Yoshikawa H."/>
            <person name="Miyagishima S.Y."/>
        </authorList>
    </citation>
    <scope>NUCLEOTIDE SEQUENCE [LARGE SCALE GENOMIC DNA]</scope>
    <source>
        <strain evidence="4 5">NIES-2499</strain>
    </source>
</reference>
<dbReference type="Gene3D" id="3.90.320.10">
    <property type="match status" value="1"/>
</dbReference>
<feature type="region of interest" description="Disordered" evidence="2">
    <location>
        <begin position="187"/>
        <end position="210"/>
    </location>
</feature>